<proteinExistence type="predicted"/>
<protein>
    <submittedName>
        <fullName evidence="1">Uncharacterized protein</fullName>
    </submittedName>
</protein>
<keyword evidence="2" id="KW-1185">Reference proteome</keyword>
<name>A0A1H7WPS1_OLID1</name>
<accession>A0A1H7WPS1</accession>
<reference evidence="2" key="1">
    <citation type="submission" date="2016-10" db="EMBL/GenBank/DDBJ databases">
        <authorList>
            <person name="Varghese N."/>
            <person name="Submissions S."/>
        </authorList>
    </citation>
    <scope>NUCLEOTIDE SEQUENCE [LARGE SCALE GENOMIC DNA]</scope>
    <source>
        <strain evidence="2">DSM 18733</strain>
    </source>
</reference>
<dbReference type="Proteomes" id="UP000199421">
    <property type="component" value="Unassembled WGS sequence"/>
</dbReference>
<organism evidence="1 2">
    <name type="scientific">Olivibacter domesticus</name>
    <name type="common">Pseudosphingobacterium domesticum</name>
    <dbReference type="NCBI Taxonomy" id="407022"/>
    <lineage>
        <taxon>Bacteria</taxon>
        <taxon>Pseudomonadati</taxon>
        <taxon>Bacteroidota</taxon>
        <taxon>Sphingobacteriia</taxon>
        <taxon>Sphingobacteriales</taxon>
        <taxon>Sphingobacteriaceae</taxon>
        <taxon>Olivibacter</taxon>
    </lineage>
</organism>
<gene>
    <name evidence="1" type="ORF">SAMN05661044_04586</name>
</gene>
<dbReference type="AlphaFoldDB" id="A0A1H7WPS1"/>
<dbReference type="RefSeq" id="WP_139202314.1">
    <property type="nucleotide sequence ID" value="NZ_FOAF01000009.1"/>
</dbReference>
<sequence length="63" mass="7199">MLLALETAKQPAIRPTREPESCTQERLIDGSPYWQYIVKIVLPVENGEPQSSRVQSLAVFERE</sequence>
<evidence type="ECO:0000313" key="2">
    <source>
        <dbReference type="Proteomes" id="UP000199421"/>
    </source>
</evidence>
<dbReference type="EMBL" id="FOAF01000009">
    <property type="protein sequence ID" value="SEM23028.1"/>
    <property type="molecule type" value="Genomic_DNA"/>
</dbReference>
<evidence type="ECO:0000313" key="1">
    <source>
        <dbReference type="EMBL" id="SEM23028.1"/>
    </source>
</evidence>